<proteinExistence type="predicted"/>
<accession>A0A1H7L657</accession>
<dbReference type="EMBL" id="FOAK01000007">
    <property type="protein sequence ID" value="SEK94509.1"/>
    <property type="molecule type" value="Genomic_DNA"/>
</dbReference>
<reference evidence="1 2" key="1">
    <citation type="submission" date="2016-10" db="EMBL/GenBank/DDBJ databases">
        <authorList>
            <person name="de Groot N.N."/>
        </authorList>
    </citation>
    <scope>NUCLEOTIDE SEQUENCE [LARGE SCALE GENOMIC DNA]</scope>
    <source>
        <strain evidence="1 2">DSM 11978</strain>
    </source>
</reference>
<dbReference type="AlphaFoldDB" id="A0A1H7L657"/>
<dbReference type="Proteomes" id="UP000199506">
    <property type="component" value="Unassembled WGS sequence"/>
</dbReference>
<evidence type="ECO:0000313" key="1">
    <source>
        <dbReference type="EMBL" id="SEK94509.1"/>
    </source>
</evidence>
<name>A0A1H7L657_9EURY</name>
<sequence>MIKVASEDKIQEYQNILEEEKLMIETHFVNIERILKEPEKIEKDKIFALMNSYNTLNIQYEQLCSDLIEFIKIFKGSDQEIRLYKTDELINLLESKINQMD</sequence>
<protein>
    <submittedName>
        <fullName evidence="1">Uncharacterized protein</fullName>
    </submittedName>
</protein>
<organism evidence="1 2">
    <name type="scientific">Methanobrevibacter gottschalkii</name>
    <dbReference type="NCBI Taxonomy" id="190974"/>
    <lineage>
        <taxon>Archaea</taxon>
        <taxon>Methanobacteriati</taxon>
        <taxon>Methanobacteriota</taxon>
        <taxon>Methanomada group</taxon>
        <taxon>Methanobacteria</taxon>
        <taxon>Methanobacteriales</taxon>
        <taxon>Methanobacteriaceae</taxon>
        <taxon>Methanobrevibacter</taxon>
    </lineage>
</organism>
<gene>
    <name evidence="1" type="ORF">SAMN05216439_1709</name>
</gene>
<evidence type="ECO:0000313" key="2">
    <source>
        <dbReference type="Proteomes" id="UP000199506"/>
    </source>
</evidence>
<dbReference type="STRING" id="190974.SAMN05216439_1709"/>